<evidence type="ECO:0000313" key="2">
    <source>
        <dbReference type="Proteomes" id="UP000044602"/>
    </source>
</evidence>
<dbReference type="Proteomes" id="UP000044602">
    <property type="component" value="Unassembled WGS sequence"/>
</dbReference>
<feature type="non-terminal residue" evidence="1">
    <location>
        <position position="1"/>
    </location>
</feature>
<dbReference type="EMBL" id="CVQH01022138">
    <property type="protein sequence ID" value="CRK32442.1"/>
    <property type="molecule type" value="Genomic_DNA"/>
</dbReference>
<gene>
    <name evidence="1" type="ORF">BN1708_019008</name>
</gene>
<protein>
    <submittedName>
        <fullName evidence="1">Uncharacterized protein</fullName>
    </submittedName>
</protein>
<proteinExistence type="predicted"/>
<accession>A0A0G4MDX7</accession>
<sequence length="40" mass="4189">PGPSALPVEEAHPRLLCWPVRLRVSPVAAPVPGPPQDQGP</sequence>
<reference evidence="1 2" key="1">
    <citation type="submission" date="2015-05" db="EMBL/GenBank/DDBJ databases">
        <authorList>
            <person name="Wang D.B."/>
            <person name="Wang M."/>
        </authorList>
    </citation>
    <scope>NUCLEOTIDE SEQUENCE [LARGE SCALE GENOMIC DNA]</scope>
    <source>
        <strain evidence="1">VL1</strain>
    </source>
</reference>
<evidence type="ECO:0000313" key="1">
    <source>
        <dbReference type="EMBL" id="CRK32442.1"/>
    </source>
</evidence>
<organism evidence="1 2">
    <name type="scientific">Verticillium longisporum</name>
    <name type="common">Verticillium dahliae var. longisporum</name>
    <dbReference type="NCBI Taxonomy" id="100787"/>
    <lineage>
        <taxon>Eukaryota</taxon>
        <taxon>Fungi</taxon>
        <taxon>Dikarya</taxon>
        <taxon>Ascomycota</taxon>
        <taxon>Pezizomycotina</taxon>
        <taxon>Sordariomycetes</taxon>
        <taxon>Hypocreomycetidae</taxon>
        <taxon>Glomerellales</taxon>
        <taxon>Plectosphaerellaceae</taxon>
        <taxon>Verticillium</taxon>
    </lineage>
</organism>
<keyword evidence="2" id="KW-1185">Reference proteome</keyword>
<dbReference type="AlphaFoldDB" id="A0A0G4MDX7"/>
<name>A0A0G4MDX7_VERLO</name>